<dbReference type="InterPro" id="IPR011576">
    <property type="entry name" value="Pyridox_Oxase_N"/>
</dbReference>
<dbReference type="Gene3D" id="2.30.110.10">
    <property type="entry name" value="Electron Transport, Fmn-binding Protein, Chain A"/>
    <property type="match status" value="1"/>
</dbReference>
<name>A0A0L0QT75_VIRPA</name>
<comment type="caution">
    <text evidence="2">The sequence shown here is derived from an EMBL/GenBank/DDBJ whole genome shotgun (WGS) entry which is preliminary data.</text>
</comment>
<keyword evidence="3" id="KW-1185">Reference proteome</keyword>
<evidence type="ECO:0000313" key="2">
    <source>
        <dbReference type="EMBL" id="KNE21378.1"/>
    </source>
</evidence>
<accession>A0A0L0QT75</accession>
<sequence>MNQEHLRAQIEQILEDDLVGPMATVKGSMPHSRYMTFYHDDLMLYTLTSKQTDKVTDIEQNPYTHIILGYEGEGFGDAFVEYEGKVKVNDSPELKKQLWSAHAKMYFEGPDDPDLTVLEIQPLHVRLMNKKGEDSPQELEL</sequence>
<gene>
    <name evidence="2" type="ORF">AFK71_06830</name>
</gene>
<proteinExistence type="predicted"/>
<dbReference type="Pfam" id="PF01243">
    <property type="entry name" value="PNPOx_N"/>
    <property type="match status" value="1"/>
</dbReference>
<dbReference type="PANTHER" id="PTHR34818">
    <property type="entry name" value="PROTEIN BLI-3"/>
    <property type="match status" value="1"/>
</dbReference>
<evidence type="ECO:0000259" key="1">
    <source>
        <dbReference type="Pfam" id="PF01243"/>
    </source>
</evidence>
<dbReference type="PATRIC" id="fig|1473.5.peg.4378"/>
<dbReference type="InterPro" id="IPR052917">
    <property type="entry name" value="Stress-Dev_Protein"/>
</dbReference>
<dbReference type="GeneID" id="66872884"/>
<dbReference type="PANTHER" id="PTHR34818:SF1">
    <property type="entry name" value="PROTEIN BLI-3"/>
    <property type="match status" value="1"/>
</dbReference>
<dbReference type="Proteomes" id="UP000036780">
    <property type="component" value="Unassembled WGS sequence"/>
</dbReference>
<dbReference type="OrthoDB" id="5431160at2"/>
<feature type="domain" description="Pyridoxamine 5'-phosphate oxidase N-terminal" evidence="1">
    <location>
        <begin position="7"/>
        <end position="128"/>
    </location>
</feature>
<protein>
    <submittedName>
        <fullName evidence="2">General stress protein</fullName>
    </submittedName>
</protein>
<evidence type="ECO:0000313" key="3">
    <source>
        <dbReference type="Proteomes" id="UP000036780"/>
    </source>
</evidence>
<organism evidence="2 3">
    <name type="scientific">Virgibacillus pantothenticus</name>
    <dbReference type="NCBI Taxonomy" id="1473"/>
    <lineage>
        <taxon>Bacteria</taxon>
        <taxon>Bacillati</taxon>
        <taxon>Bacillota</taxon>
        <taxon>Bacilli</taxon>
        <taxon>Bacillales</taxon>
        <taxon>Bacillaceae</taxon>
        <taxon>Virgibacillus</taxon>
    </lineage>
</organism>
<dbReference type="RefSeq" id="WP_050350804.1">
    <property type="nucleotide sequence ID" value="NZ_BOSN01000004.1"/>
</dbReference>
<dbReference type="InterPro" id="IPR012349">
    <property type="entry name" value="Split_barrel_FMN-bd"/>
</dbReference>
<dbReference type="EMBL" id="LGTO01000005">
    <property type="protein sequence ID" value="KNE21378.1"/>
    <property type="molecule type" value="Genomic_DNA"/>
</dbReference>
<dbReference type="AlphaFoldDB" id="A0A0L0QT75"/>
<dbReference type="SUPFAM" id="SSF50475">
    <property type="entry name" value="FMN-binding split barrel"/>
    <property type="match status" value="1"/>
</dbReference>
<reference evidence="3" key="1">
    <citation type="submission" date="2015-07" db="EMBL/GenBank/DDBJ databases">
        <title>Fjat-10053 dsm26.</title>
        <authorList>
            <person name="Liu B."/>
            <person name="Wang J."/>
            <person name="Zhu Y."/>
            <person name="Liu G."/>
            <person name="Chen Q."/>
            <person name="Chen Z."/>
            <person name="Lan J."/>
            <person name="Che J."/>
            <person name="Ge C."/>
            <person name="Shi H."/>
            <person name="Pan Z."/>
            <person name="Liu X."/>
        </authorList>
    </citation>
    <scope>NUCLEOTIDE SEQUENCE [LARGE SCALE GENOMIC DNA]</scope>
    <source>
        <strain evidence="3">DSM 26</strain>
    </source>
</reference>